<comment type="caution">
    <text evidence="2">The sequence shown here is derived from an EMBL/GenBank/DDBJ whole genome shotgun (WGS) entry which is preliminary data.</text>
</comment>
<name>A0ABS3KW88_9PROT</name>
<dbReference type="EMBL" id="JACTNG010000019">
    <property type="protein sequence ID" value="MBO1081748.1"/>
    <property type="molecule type" value="Genomic_DNA"/>
</dbReference>
<dbReference type="Pfam" id="PF05272">
    <property type="entry name" value="VapE-like_dom"/>
    <property type="match status" value="1"/>
</dbReference>
<organism evidence="2 3">
    <name type="scientific">Roseomonas haemaphysalidis</name>
    <dbReference type="NCBI Taxonomy" id="2768162"/>
    <lineage>
        <taxon>Bacteria</taxon>
        <taxon>Pseudomonadati</taxon>
        <taxon>Pseudomonadota</taxon>
        <taxon>Alphaproteobacteria</taxon>
        <taxon>Acetobacterales</taxon>
        <taxon>Roseomonadaceae</taxon>
        <taxon>Roseomonas</taxon>
    </lineage>
</organism>
<protein>
    <recommendedName>
        <fullName evidence="1">Virulence-associated protein E-like domain-containing protein</fullName>
    </recommendedName>
</protein>
<dbReference type="PANTHER" id="PTHR34985">
    <property type="entry name" value="SLR0554 PROTEIN"/>
    <property type="match status" value="1"/>
</dbReference>
<feature type="domain" description="Virulence-associated protein E-like" evidence="1">
    <location>
        <begin position="132"/>
        <end position="211"/>
    </location>
</feature>
<dbReference type="InterPro" id="IPR007936">
    <property type="entry name" value="VapE-like_dom"/>
</dbReference>
<reference evidence="2 3" key="1">
    <citation type="submission" date="2020-09" db="EMBL/GenBank/DDBJ databases">
        <title>Roseomonas.</title>
        <authorList>
            <person name="Zhu W."/>
        </authorList>
    </citation>
    <scope>NUCLEOTIDE SEQUENCE [LARGE SCALE GENOMIC DNA]</scope>
    <source>
        <strain evidence="2 3">573</strain>
    </source>
</reference>
<evidence type="ECO:0000313" key="3">
    <source>
        <dbReference type="Proteomes" id="UP001518989"/>
    </source>
</evidence>
<accession>A0ABS3KW88</accession>
<evidence type="ECO:0000259" key="1">
    <source>
        <dbReference type="Pfam" id="PF05272"/>
    </source>
</evidence>
<dbReference type="Proteomes" id="UP001518989">
    <property type="component" value="Unassembled WGS sequence"/>
</dbReference>
<sequence length="219" mass="23319">MALDPTRLGWAGAAAAARAAGLPAWQQECQVTSDGIPRPNLANALLALRGDPALAELLAQDEMLRAPLLRAAVPGSNGPKDRFPCPLRDTDVTAIQEYLQHIGIPGLSKDVVNQAVERRAAECAVHPVRDYLDALVWDGTPRLQGWLSTYLGAVHTPYTSGIGTLFLTAMVARVYAPGCKADYMMVLEGDQGARKSTACGILGGAWFSDALPVWIGVED</sequence>
<keyword evidence="3" id="KW-1185">Reference proteome</keyword>
<proteinExistence type="predicted"/>
<evidence type="ECO:0000313" key="2">
    <source>
        <dbReference type="EMBL" id="MBO1081748.1"/>
    </source>
</evidence>
<gene>
    <name evidence="2" type="ORF">IAI61_22205</name>
</gene>
<dbReference type="PANTHER" id="PTHR34985:SF1">
    <property type="entry name" value="SLR0554 PROTEIN"/>
    <property type="match status" value="1"/>
</dbReference>